<evidence type="ECO:0000256" key="3">
    <source>
        <dbReference type="HAMAP-Rule" id="MF_00127"/>
    </source>
</evidence>
<reference evidence="6 7" key="1">
    <citation type="submission" date="2013-04" db="EMBL/GenBank/DDBJ databases">
        <authorList>
            <person name="Lin L."/>
            <person name="Zeng Z."/>
            <person name="Xie J."/>
            <person name="Luo L."/>
            <person name="Yang Z."/>
            <person name="Liang W."/>
            <person name="Lin H."/>
            <person name="Dong C."/>
            <person name="Sun Y."/>
        </authorList>
    </citation>
    <scope>NUCLEOTIDE SEQUENCE [LARGE SCALE GENOMIC DNA]</scope>
    <source>
        <strain evidence="6 7">CQ-W70</strain>
    </source>
</reference>
<dbReference type="CDD" id="cd00773">
    <property type="entry name" value="HisRS-like_core"/>
    <property type="match status" value="1"/>
</dbReference>
<keyword evidence="3" id="KW-0436">Ligase</keyword>
<comment type="similarity">
    <text evidence="1 3">Belongs to the class-II aminoacyl-tRNA synthetase family.</text>
</comment>
<dbReference type="PROSITE" id="PS50862">
    <property type="entry name" value="AA_TRNA_LIGASE_II"/>
    <property type="match status" value="1"/>
</dbReference>
<keyword evidence="3 6" id="KW-0030">Aminoacyl-tRNA synthetase</keyword>
<keyword evidence="3" id="KW-0963">Cytoplasm</keyword>
<dbReference type="InterPro" id="IPR004516">
    <property type="entry name" value="HisRS/HisZ"/>
</dbReference>
<dbReference type="Pfam" id="PF13393">
    <property type="entry name" value="tRNA-synt_His"/>
    <property type="match status" value="1"/>
</dbReference>
<feature type="binding site" evidence="4">
    <location>
        <position position="263"/>
    </location>
    <ligand>
        <name>L-histidine</name>
        <dbReference type="ChEBI" id="CHEBI:57595"/>
    </ligand>
</feature>
<comment type="subunit">
    <text evidence="3">Homodimer.</text>
</comment>
<feature type="binding site" evidence="4">
    <location>
        <position position="115"/>
    </location>
    <ligand>
        <name>L-histidine</name>
        <dbReference type="ChEBI" id="CHEBI:57595"/>
    </ligand>
</feature>
<dbReference type="SUPFAM" id="SSF55681">
    <property type="entry name" value="Class II aaRS and biotin synthetases"/>
    <property type="match status" value="1"/>
</dbReference>
<evidence type="ECO:0000256" key="4">
    <source>
        <dbReference type="PIRSR" id="PIRSR001549-1"/>
    </source>
</evidence>
<comment type="subcellular location">
    <subcellularLocation>
        <location evidence="3">Cytoplasm</location>
    </subcellularLocation>
</comment>
<dbReference type="Proteomes" id="UP000027182">
    <property type="component" value="Chromosome"/>
</dbReference>
<evidence type="ECO:0000256" key="1">
    <source>
        <dbReference type="ARBA" id="ARBA00008226"/>
    </source>
</evidence>
<dbReference type="SUPFAM" id="SSF52954">
    <property type="entry name" value="Class II aaRS ABD-related"/>
    <property type="match status" value="1"/>
</dbReference>
<sequence>MFNRVKGTSDYITSDIEKREGILREFFRLIELNCFNLVETPILESADLYKRSVAGSDIVSKEMYEFTDKGNRILSLRPEGTAGFIRALIENKWHVINDEFWPRTTKFAYYGPMFRYEQPQKGRMRQFYQAGVEIIDGKSGDLNIYQDAELINMAYELLDSLGVGFVLKINSIGDQKCRNKYQEELRKYLEQYKDELTPINQERLKNNVFRILDDKVDSQKPFMKKAPKLKDFLSSKSRDHFKKTLMLLDILNIKYEIDFSLVRGLDYYDEIVYEFVSSAKDAGSQSTIVGGGRYSNLVKELGGPDLFAAGWGLGIDRLIDIMKIEQGEEYSQDIEDNIDIVIGTSNPDYKILLFGIAKGLRDNGFSTNFIYETIKSKKIYEKAQKNGAQYLISDDEKDPNGYCFVKNLFNGKKIKFNLISESGVAKALNFIGESEDIF</sequence>
<keyword evidence="3" id="KW-0547">Nucleotide-binding</keyword>
<dbReference type="PANTHER" id="PTHR43707:SF1">
    <property type="entry name" value="HISTIDINE--TRNA LIGASE, MITOCHONDRIAL-RELATED"/>
    <property type="match status" value="1"/>
</dbReference>
<evidence type="ECO:0000313" key="6">
    <source>
        <dbReference type="EMBL" id="AIA33886.1"/>
    </source>
</evidence>
<dbReference type="RefSeq" id="WP_013954716.1">
    <property type="nucleotide sequence ID" value="NZ_CP005933.1"/>
</dbReference>
<feature type="binding site" evidence="4">
    <location>
        <position position="129"/>
    </location>
    <ligand>
        <name>L-histidine</name>
        <dbReference type="ChEBI" id="CHEBI:57595"/>
    </ligand>
</feature>
<feature type="binding site" evidence="4">
    <location>
        <begin position="267"/>
        <end position="268"/>
    </location>
    <ligand>
        <name>L-histidine</name>
        <dbReference type="ChEBI" id="CHEBI:57595"/>
    </ligand>
</feature>
<accession>A0A059Y889</accession>
<dbReference type="GO" id="GO:0005737">
    <property type="term" value="C:cytoplasm"/>
    <property type="evidence" value="ECO:0007669"/>
    <property type="project" value="UniProtKB-SubCell"/>
</dbReference>
<name>A0A059Y889_MYCBV</name>
<dbReference type="PIRSF" id="PIRSF001549">
    <property type="entry name" value="His-tRNA_synth"/>
    <property type="match status" value="1"/>
</dbReference>
<evidence type="ECO:0000259" key="5">
    <source>
        <dbReference type="PROSITE" id="PS50862"/>
    </source>
</evidence>
<dbReference type="Gene3D" id="3.30.930.10">
    <property type="entry name" value="Bira Bifunctional Protein, Domain 2"/>
    <property type="match status" value="1"/>
</dbReference>
<dbReference type="AlphaFoldDB" id="A0A059Y889"/>
<dbReference type="GO" id="GO:0004821">
    <property type="term" value="F:histidine-tRNA ligase activity"/>
    <property type="evidence" value="ECO:0007669"/>
    <property type="project" value="UniProtKB-UniRule"/>
</dbReference>
<dbReference type="EMBL" id="CP005933">
    <property type="protein sequence ID" value="AIA33886.1"/>
    <property type="molecule type" value="Genomic_DNA"/>
</dbReference>
<feature type="binding site" evidence="4">
    <location>
        <position position="133"/>
    </location>
    <ligand>
        <name>L-histidine</name>
        <dbReference type="ChEBI" id="CHEBI:57595"/>
    </ligand>
</feature>
<feature type="domain" description="Aminoacyl-transfer RNA synthetases class-II family profile" evidence="5">
    <location>
        <begin position="23"/>
        <end position="322"/>
    </location>
</feature>
<dbReference type="InterPro" id="IPR015807">
    <property type="entry name" value="His-tRNA-ligase"/>
</dbReference>
<proteinExistence type="inferred from homology"/>
<evidence type="ECO:0000313" key="7">
    <source>
        <dbReference type="Proteomes" id="UP000027182"/>
    </source>
</evidence>
<dbReference type="KEGG" id="mbq:K668_01510"/>
<dbReference type="PATRIC" id="fig|1316930.3.peg.314"/>
<dbReference type="HOGENOM" id="CLU_025113_1_2_14"/>
<gene>
    <name evidence="3" type="primary">hisS</name>
    <name evidence="6" type="ORF">K668_01510</name>
</gene>
<dbReference type="EC" id="6.1.1.21" evidence="3"/>
<dbReference type="GO" id="GO:0005524">
    <property type="term" value="F:ATP binding"/>
    <property type="evidence" value="ECO:0007669"/>
    <property type="project" value="UniProtKB-UniRule"/>
</dbReference>
<keyword evidence="2 3" id="KW-0067">ATP-binding</keyword>
<comment type="catalytic activity">
    <reaction evidence="3">
        <text>tRNA(His) + L-histidine + ATP = L-histidyl-tRNA(His) + AMP + diphosphate + H(+)</text>
        <dbReference type="Rhea" id="RHEA:17313"/>
        <dbReference type="Rhea" id="RHEA-COMP:9665"/>
        <dbReference type="Rhea" id="RHEA-COMP:9689"/>
        <dbReference type="ChEBI" id="CHEBI:15378"/>
        <dbReference type="ChEBI" id="CHEBI:30616"/>
        <dbReference type="ChEBI" id="CHEBI:33019"/>
        <dbReference type="ChEBI" id="CHEBI:57595"/>
        <dbReference type="ChEBI" id="CHEBI:78442"/>
        <dbReference type="ChEBI" id="CHEBI:78527"/>
        <dbReference type="ChEBI" id="CHEBI:456215"/>
        <dbReference type="EC" id="6.1.1.21"/>
    </reaction>
</comment>
<dbReference type="NCBIfam" id="TIGR00442">
    <property type="entry name" value="hisS"/>
    <property type="match status" value="1"/>
</dbReference>
<feature type="binding site" evidence="4">
    <location>
        <begin position="79"/>
        <end position="81"/>
    </location>
    <ligand>
        <name>L-histidine</name>
        <dbReference type="ChEBI" id="CHEBI:57595"/>
    </ligand>
</feature>
<dbReference type="PANTHER" id="PTHR43707">
    <property type="entry name" value="HISTIDYL-TRNA SYNTHETASE"/>
    <property type="match status" value="1"/>
</dbReference>
<dbReference type="GO" id="GO:0006427">
    <property type="term" value="P:histidyl-tRNA aminoacylation"/>
    <property type="evidence" value="ECO:0007669"/>
    <property type="project" value="UniProtKB-UniRule"/>
</dbReference>
<dbReference type="HAMAP" id="MF_00127">
    <property type="entry name" value="His_tRNA_synth"/>
    <property type="match status" value="1"/>
</dbReference>
<dbReference type="InterPro" id="IPR041715">
    <property type="entry name" value="HisRS-like_core"/>
</dbReference>
<dbReference type="InterPro" id="IPR045864">
    <property type="entry name" value="aa-tRNA-synth_II/BPL/LPL"/>
</dbReference>
<dbReference type="InterPro" id="IPR006195">
    <property type="entry name" value="aa-tRNA-synth_II"/>
</dbReference>
<evidence type="ECO:0000256" key="2">
    <source>
        <dbReference type="ARBA" id="ARBA00022840"/>
    </source>
</evidence>
<protein>
    <recommendedName>
        <fullName evidence="3">Histidine--tRNA ligase</fullName>
        <ecNumber evidence="3">6.1.1.21</ecNumber>
    </recommendedName>
    <alternativeName>
        <fullName evidence="3">Histidyl-tRNA synthetase</fullName>
        <shortName evidence="3">HisRS</shortName>
    </alternativeName>
</protein>
<keyword evidence="3" id="KW-0648">Protein biosynthesis</keyword>
<organism evidence="6 7">
    <name type="scientific">Mycoplasmopsis bovis CQ-W70</name>
    <dbReference type="NCBI Taxonomy" id="1316930"/>
    <lineage>
        <taxon>Bacteria</taxon>
        <taxon>Bacillati</taxon>
        <taxon>Mycoplasmatota</taxon>
        <taxon>Mycoplasmoidales</taxon>
        <taxon>Metamycoplasmataceae</taxon>
        <taxon>Mycoplasmopsis</taxon>
    </lineage>
</organism>